<protein>
    <submittedName>
        <fullName evidence="1">Uncharacterized protein</fullName>
    </submittedName>
</protein>
<evidence type="ECO:0000313" key="2">
    <source>
        <dbReference type="Proteomes" id="UP001460888"/>
    </source>
</evidence>
<keyword evidence="2" id="KW-1185">Reference proteome</keyword>
<accession>A0ABV2AYY7</accession>
<dbReference type="EMBL" id="APND01000002">
    <property type="protein sequence ID" value="MES1928840.1"/>
    <property type="molecule type" value="Genomic_DNA"/>
</dbReference>
<reference evidence="1 2" key="1">
    <citation type="submission" date="2013-03" db="EMBL/GenBank/DDBJ databases">
        <title>Salinisphaera dokdonensis CL-ES53 Genome Sequencing.</title>
        <authorList>
            <person name="Li C."/>
            <person name="Lai Q."/>
            <person name="Shao Z."/>
        </authorList>
    </citation>
    <scope>NUCLEOTIDE SEQUENCE [LARGE SCALE GENOMIC DNA]</scope>
    <source>
        <strain evidence="1 2">CL-ES53</strain>
    </source>
</reference>
<evidence type="ECO:0000313" key="1">
    <source>
        <dbReference type="EMBL" id="MES1928840.1"/>
    </source>
</evidence>
<gene>
    <name evidence="1" type="ORF">SADO_06287</name>
</gene>
<sequence>MQAGDRDRCLRLGQMSHARRQTEPIRARYGLLLPPTIEIYIAASIRAGTVSPALTEGIAGVRSSVIRRIDIDIRWPLWRVKNPTTA</sequence>
<name>A0ABV2AYY7_9GAMM</name>
<organism evidence="1 2">
    <name type="scientific">Salinisphaera dokdonensis CL-ES53</name>
    <dbReference type="NCBI Taxonomy" id="1304272"/>
    <lineage>
        <taxon>Bacteria</taxon>
        <taxon>Pseudomonadati</taxon>
        <taxon>Pseudomonadota</taxon>
        <taxon>Gammaproteobacteria</taxon>
        <taxon>Salinisphaerales</taxon>
        <taxon>Salinisphaeraceae</taxon>
        <taxon>Salinisphaera</taxon>
    </lineage>
</organism>
<dbReference type="Proteomes" id="UP001460888">
    <property type="component" value="Unassembled WGS sequence"/>
</dbReference>
<proteinExistence type="predicted"/>
<comment type="caution">
    <text evidence="1">The sequence shown here is derived from an EMBL/GenBank/DDBJ whole genome shotgun (WGS) entry which is preliminary data.</text>
</comment>